<dbReference type="RefSeq" id="WP_141637269.1">
    <property type="nucleotide sequence ID" value="NZ_VIGB01000003.1"/>
</dbReference>
<dbReference type="AlphaFoldDB" id="A0A540WCX1"/>
<keyword evidence="2" id="KW-0121">Carboxypeptidase</keyword>
<evidence type="ECO:0000313" key="3">
    <source>
        <dbReference type="Proteomes" id="UP000319103"/>
    </source>
</evidence>
<dbReference type="InterPro" id="IPR008969">
    <property type="entry name" value="CarboxyPept-like_regulatory"/>
</dbReference>
<keyword evidence="2" id="KW-0378">Hydrolase</keyword>
<evidence type="ECO:0000256" key="1">
    <source>
        <dbReference type="SAM" id="MobiDB-lite"/>
    </source>
</evidence>
<organism evidence="2 3">
    <name type="scientific">Kitasatospora acidiphila</name>
    <dbReference type="NCBI Taxonomy" id="2567942"/>
    <lineage>
        <taxon>Bacteria</taxon>
        <taxon>Bacillati</taxon>
        <taxon>Actinomycetota</taxon>
        <taxon>Actinomycetes</taxon>
        <taxon>Kitasatosporales</taxon>
        <taxon>Streptomycetaceae</taxon>
        <taxon>Kitasatospora</taxon>
    </lineage>
</organism>
<dbReference type="GO" id="GO:0004180">
    <property type="term" value="F:carboxypeptidase activity"/>
    <property type="evidence" value="ECO:0007669"/>
    <property type="project" value="UniProtKB-KW"/>
</dbReference>
<feature type="compositionally biased region" description="Low complexity" evidence="1">
    <location>
        <begin position="324"/>
        <end position="335"/>
    </location>
</feature>
<accession>A0A540WCX1</accession>
<sequence>MTTYDHRSLAATRVFDIVDGFAAQRGLDGERPRPLGRVRLFLVADRTPGAERTFTDPPELVLATSDSGYAISFGVVQQPNGSRHVEPFGAGPYLLRVRSDRYQVADFDGVSLPATVGQPEPYEMVLAAGYSYPFPVAATAPSVEVGGPTSAALALLRGTVLAPDGSGVADANVSAPGATPYRTDADGQWVLVFAGGVPAAGAVDVTITAPGAGPAVVTGVAVTPGGEAALPQTALRGRIVAPGVDPTAATVEIAGQPGRAGVRSDGVWAYYFAPTQAATTVTVNATMPDGRSLSVPGVQVVPRTTTAVPDLRLPRPGPTPDTTPTPNTTPHTTPTRVEPAITAQRSTDA</sequence>
<dbReference type="Proteomes" id="UP000319103">
    <property type="component" value="Unassembled WGS sequence"/>
</dbReference>
<keyword evidence="2" id="KW-0645">Protease</keyword>
<reference evidence="2 3" key="1">
    <citation type="submission" date="2019-06" db="EMBL/GenBank/DDBJ databases">
        <title>Description of Kitasatospora acidophila sp. nov. isolated from pine grove soil, and reclassification of Streptomyces novaecaesareae to Kitasatospora novaeceasareae comb. nov.</title>
        <authorList>
            <person name="Kim M.J."/>
        </authorList>
    </citation>
    <scope>NUCLEOTIDE SEQUENCE [LARGE SCALE GENOMIC DNA]</scope>
    <source>
        <strain evidence="2 3">MMS16-CNU292</strain>
    </source>
</reference>
<proteinExistence type="predicted"/>
<keyword evidence="3" id="KW-1185">Reference proteome</keyword>
<comment type="caution">
    <text evidence="2">The sequence shown here is derived from an EMBL/GenBank/DDBJ whole genome shotgun (WGS) entry which is preliminary data.</text>
</comment>
<protein>
    <submittedName>
        <fullName evidence="2">Carboxypeptidase regulatory-like domain-containing protein</fullName>
    </submittedName>
</protein>
<dbReference type="EMBL" id="VIGB01000003">
    <property type="protein sequence ID" value="TQF06863.1"/>
    <property type="molecule type" value="Genomic_DNA"/>
</dbReference>
<dbReference type="Gene3D" id="2.60.40.1120">
    <property type="entry name" value="Carboxypeptidase-like, regulatory domain"/>
    <property type="match status" value="1"/>
</dbReference>
<dbReference type="OrthoDB" id="10019844at2"/>
<dbReference type="SUPFAM" id="SSF49464">
    <property type="entry name" value="Carboxypeptidase regulatory domain-like"/>
    <property type="match status" value="1"/>
</dbReference>
<gene>
    <name evidence="2" type="ORF">E6W39_37575</name>
</gene>
<feature type="region of interest" description="Disordered" evidence="1">
    <location>
        <begin position="304"/>
        <end position="349"/>
    </location>
</feature>
<evidence type="ECO:0000313" key="2">
    <source>
        <dbReference type="EMBL" id="TQF06863.1"/>
    </source>
</evidence>
<name>A0A540WCX1_9ACTN</name>